<comment type="caution">
    <text evidence="2">The sequence shown here is derived from an EMBL/GenBank/DDBJ whole genome shotgun (WGS) entry which is preliminary data.</text>
</comment>
<reference evidence="2" key="1">
    <citation type="journal article" date="2020" name="Stud. Mycol.">
        <title>101 Dothideomycetes genomes: a test case for predicting lifestyles and emergence of pathogens.</title>
        <authorList>
            <person name="Haridas S."/>
            <person name="Albert R."/>
            <person name="Binder M."/>
            <person name="Bloem J."/>
            <person name="Labutti K."/>
            <person name="Salamov A."/>
            <person name="Andreopoulos B."/>
            <person name="Baker S."/>
            <person name="Barry K."/>
            <person name="Bills G."/>
            <person name="Bluhm B."/>
            <person name="Cannon C."/>
            <person name="Castanera R."/>
            <person name="Culley D."/>
            <person name="Daum C."/>
            <person name="Ezra D."/>
            <person name="Gonzalez J."/>
            <person name="Henrissat B."/>
            <person name="Kuo A."/>
            <person name="Liang C."/>
            <person name="Lipzen A."/>
            <person name="Lutzoni F."/>
            <person name="Magnuson J."/>
            <person name="Mondo S."/>
            <person name="Nolan M."/>
            <person name="Ohm R."/>
            <person name="Pangilinan J."/>
            <person name="Park H.-J."/>
            <person name="Ramirez L."/>
            <person name="Alfaro M."/>
            <person name="Sun H."/>
            <person name="Tritt A."/>
            <person name="Yoshinaga Y."/>
            <person name="Zwiers L.-H."/>
            <person name="Turgeon B."/>
            <person name="Goodwin S."/>
            <person name="Spatafora J."/>
            <person name="Crous P."/>
            <person name="Grigoriev I."/>
        </authorList>
    </citation>
    <scope>NUCLEOTIDE SEQUENCE</scope>
    <source>
        <strain evidence="2">CBS 130266</strain>
    </source>
</reference>
<organism evidence="2 3">
    <name type="scientific">Tothia fuscella</name>
    <dbReference type="NCBI Taxonomy" id="1048955"/>
    <lineage>
        <taxon>Eukaryota</taxon>
        <taxon>Fungi</taxon>
        <taxon>Dikarya</taxon>
        <taxon>Ascomycota</taxon>
        <taxon>Pezizomycotina</taxon>
        <taxon>Dothideomycetes</taxon>
        <taxon>Pleosporomycetidae</taxon>
        <taxon>Venturiales</taxon>
        <taxon>Cylindrosympodiaceae</taxon>
        <taxon>Tothia</taxon>
    </lineage>
</organism>
<gene>
    <name evidence="2" type="ORF">EJ08DRAFT_586146</name>
</gene>
<accession>A0A9P4NUU8</accession>
<evidence type="ECO:0008006" key="4">
    <source>
        <dbReference type="Google" id="ProtNLM"/>
    </source>
</evidence>
<dbReference type="OrthoDB" id="4738706at2759"/>
<proteinExistence type="predicted"/>
<dbReference type="AlphaFoldDB" id="A0A9P4NUU8"/>
<feature type="non-terminal residue" evidence="2">
    <location>
        <position position="279"/>
    </location>
</feature>
<dbReference type="PANTHER" id="PTHR38166:SF1">
    <property type="entry name" value="C2H2-TYPE DOMAIN-CONTAINING PROTEIN"/>
    <property type="match status" value="1"/>
</dbReference>
<evidence type="ECO:0000313" key="3">
    <source>
        <dbReference type="Proteomes" id="UP000800235"/>
    </source>
</evidence>
<dbReference type="Proteomes" id="UP000800235">
    <property type="component" value="Unassembled WGS sequence"/>
</dbReference>
<protein>
    <recommendedName>
        <fullName evidence="4">C2H2-type domain-containing protein</fullName>
    </recommendedName>
</protein>
<sequence length="279" mass="31892">MLFDVGAATRDHTNGETASSRESVPVDAGGSSRPPSWDHNNKRCLEGSGPNGQGDGNNPDEERGKRPKKTHDAESESFIKPRFACPFYKRSPGSNKRWPSCAGPGWNSVHRVKEHVYRRHARPILCSRCYQEFESEEALAMHSRSKSPCPIVEVEPPELDGYTKDQEKRMRSRKRPPGVTEQDRWVEMYQVLFSSDPESSIPSPYYEAETTEEKHLSTGSEEFARYQEYSRTELPRLVQQNILAWVQQRSATLEEDLKSGLPDLVRNCQEVLFESFRNN</sequence>
<feature type="region of interest" description="Disordered" evidence="1">
    <location>
        <begin position="1"/>
        <end position="77"/>
    </location>
</feature>
<keyword evidence="3" id="KW-1185">Reference proteome</keyword>
<dbReference type="PANTHER" id="PTHR38166">
    <property type="entry name" value="C2H2-TYPE DOMAIN-CONTAINING PROTEIN-RELATED"/>
    <property type="match status" value="1"/>
</dbReference>
<evidence type="ECO:0000313" key="2">
    <source>
        <dbReference type="EMBL" id="KAF2432132.1"/>
    </source>
</evidence>
<feature type="compositionally biased region" description="Basic and acidic residues" evidence="1">
    <location>
        <begin position="60"/>
        <end position="77"/>
    </location>
</feature>
<name>A0A9P4NUU8_9PEZI</name>
<dbReference type="EMBL" id="MU007028">
    <property type="protein sequence ID" value="KAF2432132.1"/>
    <property type="molecule type" value="Genomic_DNA"/>
</dbReference>
<evidence type="ECO:0000256" key="1">
    <source>
        <dbReference type="SAM" id="MobiDB-lite"/>
    </source>
</evidence>